<protein>
    <submittedName>
        <fullName evidence="2">Nuclear transport factor 2 family protein</fullName>
    </submittedName>
</protein>
<gene>
    <name evidence="2" type="ORF">ACFQBM_13785</name>
</gene>
<dbReference type="RefSeq" id="WP_193193161.1">
    <property type="nucleotide sequence ID" value="NZ_JACZFR010000039.1"/>
</dbReference>
<keyword evidence="3" id="KW-1185">Reference proteome</keyword>
<dbReference type="Gene3D" id="3.10.450.50">
    <property type="match status" value="1"/>
</dbReference>
<dbReference type="InterPro" id="IPR037401">
    <property type="entry name" value="SnoaL-like"/>
</dbReference>
<dbReference type="Proteomes" id="UP001596425">
    <property type="component" value="Unassembled WGS sequence"/>
</dbReference>
<evidence type="ECO:0000259" key="1">
    <source>
        <dbReference type="Pfam" id="PF12680"/>
    </source>
</evidence>
<feature type="domain" description="SnoaL-like" evidence="1">
    <location>
        <begin position="13"/>
        <end position="110"/>
    </location>
</feature>
<organism evidence="2 3">
    <name type="scientific">Microbulbifer taiwanensis</name>
    <dbReference type="NCBI Taxonomy" id="986746"/>
    <lineage>
        <taxon>Bacteria</taxon>
        <taxon>Pseudomonadati</taxon>
        <taxon>Pseudomonadota</taxon>
        <taxon>Gammaproteobacteria</taxon>
        <taxon>Cellvibrionales</taxon>
        <taxon>Microbulbiferaceae</taxon>
        <taxon>Microbulbifer</taxon>
    </lineage>
</organism>
<sequence>MTDQAKAEQIVDSYLCCLSEGDLEGVVALYADDATVEDPVGSEPITGRAAIAEFYRGALAMGIKLRRSGAVRLAAGEIVFPFVCASEAMGAPMEIEIIDHFVLNAEGKVQSMRAFWSEANIRPMAAEA</sequence>
<dbReference type="Pfam" id="PF12680">
    <property type="entry name" value="SnoaL_2"/>
    <property type="match status" value="1"/>
</dbReference>
<dbReference type="InterPro" id="IPR032710">
    <property type="entry name" value="NTF2-like_dom_sf"/>
</dbReference>
<dbReference type="SUPFAM" id="SSF54427">
    <property type="entry name" value="NTF2-like"/>
    <property type="match status" value="1"/>
</dbReference>
<evidence type="ECO:0000313" key="3">
    <source>
        <dbReference type="Proteomes" id="UP001596425"/>
    </source>
</evidence>
<comment type="caution">
    <text evidence="2">The sequence shown here is derived from an EMBL/GenBank/DDBJ whole genome shotgun (WGS) entry which is preliminary data.</text>
</comment>
<reference evidence="3" key="1">
    <citation type="journal article" date="2019" name="Int. J. Syst. Evol. Microbiol.">
        <title>The Global Catalogue of Microorganisms (GCM) 10K type strain sequencing project: providing services to taxonomists for standard genome sequencing and annotation.</title>
        <authorList>
            <consortium name="The Broad Institute Genomics Platform"/>
            <consortium name="The Broad Institute Genome Sequencing Center for Infectious Disease"/>
            <person name="Wu L."/>
            <person name="Ma J."/>
        </authorList>
    </citation>
    <scope>NUCLEOTIDE SEQUENCE [LARGE SCALE GENOMIC DNA]</scope>
    <source>
        <strain evidence="3">CGMCC 1.13718</strain>
    </source>
</reference>
<name>A0ABW1YQK4_9GAMM</name>
<accession>A0ABW1YQK4</accession>
<evidence type="ECO:0000313" key="2">
    <source>
        <dbReference type="EMBL" id="MFC6634367.1"/>
    </source>
</evidence>
<dbReference type="EMBL" id="JBHSVR010000001">
    <property type="protein sequence ID" value="MFC6634367.1"/>
    <property type="molecule type" value="Genomic_DNA"/>
</dbReference>
<proteinExistence type="predicted"/>